<feature type="region of interest" description="Disordered" evidence="12">
    <location>
        <begin position="70"/>
        <end position="96"/>
    </location>
</feature>
<evidence type="ECO:0000256" key="1">
    <source>
        <dbReference type="ARBA" id="ARBA00001052"/>
    </source>
</evidence>
<dbReference type="UniPathway" id="UPA00848">
    <property type="reaction ID" value="UER00151"/>
</dbReference>
<name>A0A183CI59_GLOPA</name>
<protein>
    <recommendedName>
        <fullName evidence="6">GTP cyclohydrolase 1</fullName>
        <ecNumber evidence="5">3.5.4.16</ecNumber>
    </recommendedName>
    <alternativeName>
        <fullName evidence="11">GTP cyclohydrolase I</fullName>
    </alternativeName>
</protein>
<dbReference type="SUPFAM" id="SSF55620">
    <property type="entry name" value="Tetrahydrobiopterin biosynthesis enzymes-like"/>
    <property type="match status" value="1"/>
</dbReference>
<keyword evidence="9" id="KW-0783">Tetrahydrobiopterin biosynthesis</keyword>
<dbReference type="Proteomes" id="UP000050741">
    <property type="component" value="Unassembled WGS sequence"/>
</dbReference>
<evidence type="ECO:0000256" key="12">
    <source>
        <dbReference type="SAM" id="MobiDB-lite"/>
    </source>
</evidence>
<proteinExistence type="inferred from homology"/>
<evidence type="ECO:0000256" key="4">
    <source>
        <dbReference type="ARBA" id="ARBA00011857"/>
    </source>
</evidence>
<dbReference type="GO" id="GO:0046148">
    <property type="term" value="P:pigment biosynthetic process"/>
    <property type="evidence" value="ECO:0007669"/>
    <property type="project" value="UniProtKB-ARBA"/>
</dbReference>
<dbReference type="FunFam" id="3.30.1130.10:FF:000012">
    <property type="entry name" value="GTP cyclohydrolase 1"/>
    <property type="match status" value="1"/>
</dbReference>
<comment type="subunit">
    <text evidence="4">Toroid-shaped homodecamer, composed of two pentamers of five dimers.</text>
</comment>
<dbReference type="InterPro" id="IPR043134">
    <property type="entry name" value="GTP-CH-I_N"/>
</dbReference>
<evidence type="ECO:0000256" key="7">
    <source>
        <dbReference type="ARBA" id="ARBA00022741"/>
    </source>
</evidence>
<dbReference type="FunFam" id="1.10.286.10:FF:000003">
    <property type="entry name" value="GTP cyclohydrolase 1"/>
    <property type="match status" value="1"/>
</dbReference>
<dbReference type="WBParaSite" id="GPLIN_001256500">
    <property type="protein sequence ID" value="GPLIN_001256500"/>
    <property type="gene ID" value="GPLIN_001256500"/>
</dbReference>
<dbReference type="GO" id="GO:0005525">
    <property type="term" value="F:GTP binding"/>
    <property type="evidence" value="ECO:0007669"/>
    <property type="project" value="UniProtKB-KW"/>
</dbReference>
<dbReference type="HAMAP" id="MF_00223">
    <property type="entry name" value="FolE"/>
    <property type="match status" value="1"/>
</dbReference>
<dbReference type="NCBIfam" id="NF006826">
    <property type="entry name" value="PRK09347.1-3"/>
    <property type="match status" value="1"/>
</dbReference>
<keyword evidence="14" id="KW-1185">Reference proteome</keyword>
<dbReference type="Pfam" id="PF01227">
    <property type="entry name" value="GTP_cyclohydroI"/>
    <property type="match status" value="1"/>
</dbReference>
<evidence type="ECO:0000256" key="8">
    <source>
        <dbReference type="ARBA" id="ARBA00022801"/>
    </source>
</evidence>
<reference evidence="14" key="2">
    <citation type="submission" date="2014-05" db="EMBL/GenBank/DDBJ databases">
        <title>The genome and life-stage specific transcriptomes of Globodera pallida elucidate key aspects of plant parasitism by a cyst nematode.</title>
        <authorList>
            <person name="Cotton J.A."/>
            <person name="Lilley C.J."/>
            <person name="Jones L.M."/>
            <person name="Kikuchi T."/>
            <person name="Reid A.J."/>
            <person name="Thorpe P."/>
            <person name="Tsai I.J."/>
            <person name="Beasley H."/>
            <person name="Blok V."/>
            <person name="Cock P.J.A."/>
            <person name="Van den Akker S.E."/>
            <person name="Holroyd N."/>
            <person name="Hunt M."/>
            <person name="Mantelin S."/>
            <person name="Naghra H."/>
            <person name="Pain A."/>
            <person name="Palomares-Rius J.E."/>
            <person name="Zarowiecki M."/>
            <person name="Berriman M."/>
            <person name="Jones J.T."/>
            <person name="Urwin P.E."/>
        </authorList>
    </citation>
    <scope>NUCLEOTIDE SEQUENCE [LARGE SCALE GENOMIC DNA]</scope>
    <source>
        <strain evidence="14">Lindley</strain>
    </source>
</reference>
<dbReference type="GO" id="GO:0046654">
    <property type="term" value="P:tetrahydrofolate biosynthetic process"/>
    <property type="evidence" value="ECO:0007669"/>
    <property type="project" value="InterPro"/>
</dbReference>
<dbReference type="InterPro" id="IPR018234">
    <property type="entry name" value="GTP_CycHdrlase_I_CS"/>
</dbReference>
<dbReference type="InterPro" id="IPR001474">
    <property type="entry name" value="GTP_CycHdrlase_I"/>
</dbReference>
<dbReference type="GO" id="GO:0008270">
    <property type="term" value="F:zinc ion binding"/>
    <property type="evidence" value="ECO:0007669"/>
    <property type="project" value="TreeGrafter"/>
</dbReference>
<dbReference type="PROSITE" id="PS00860">
    <property type="entry name" value="GTP_CYCLOHYDROL_1_2"/>
    <property type="match status" value="1"/>
</dbReference>
<dbReference type="EC" id="3.5.4.16" evidence="5"/>
<evidence type="ECO:0000256" key="9">
    <source>
        <dbReference type="ARBA" id="ARBA00023007"/>
    </source>
</evidence>
<dbReference type="GO" id="GO:0005737">
    <property type="term" value="C:cytoplasm"/>
    <property type="evidence" value="ECO:0007669"/>
    <property type="project" value="TreeGrafter"/>
</dbReference>
<evidence type="ECO:0000256" key="2">
    <source>
        <dbReference type="ARBA" id="ARBA00005080"/>
    </source>
</evidence>
<evidence type="ECO:0000313" key="15">
    <source>
        <dbReference type="WBParaSite" id="GPLIN_001256500"/>
    </source>
</evidence>
<reference evidence="14" key="1">
    <citation type="submission" date="2013-12" db="EMBL/GenBank/DDBJ databases">
        <authorList>
            <person name="Aslett M."/>
        </authorList>
    </citation>
    <scope>NUCLEOTIDE SEQUENCE [LARGE SCALE GENOMIC DNA]</scope>
    <source>
        <strain evidence="14">Lindley</strain>
    </source>
</reference>
<evidence type="ECO:0000256" key="5">
    <source>
        <dbReference type="ARBA" id="ARBA00012715"/>
    </source>
</evidence>
<dbReference type="InterPro" id="IPR020602">
    <property type="entry name" value="GTP_CycHdrlase_I_dom"/>
</dbReference>
<dbReference type="AlphaFoldDB" id="A0A183CI59"/>
<dbReference type="NCBIfam" id="NF006825">
    <property type="entry name" value="PRK09347.1-2"/>
    <property type="match status" value="1"/>
</dbReference>
<dbReference type="NCBIfam" id="TIGR00063">
    <property type="entry name" value="folE"/>
    <property type="match status" value="1"/>
</dbReference>
<keyword evidence="7" id="KW-0547">Nucleotide-binding</keyword>
<evidence type="ECO:0000259" key="13">
    <source>
        <dbReference type="Pfam" id="PF01227"/>
    </source>
</evidence>
<dbReference type="PROSITE" id="PS00859">
    <property type="entry name" value="GTP_CYCLOHYDROL_1_1"/>
    <property type="match status" value="1"/>
</dbReference>
<dbReference type="InterPro" id="IPR043133">
    <property type="entry name" value="GTP-CH-I_C/QueF"/>
</dbReference>
<dbReference type="GO" id="GO:0006729">
    <property type="term" value="P:tetrahydrobiopterin biosynthetic process"/>
    <property type="evidence" value="ECO:0007669"/>
    <property type="project" value="UniProtKB-KW"/>
</dbReference>
<dbReference type="PANTHER" id="PTHR11109:SF7">
    <property type="entry name" value="GTP CYCLOHYDROLASE 1"/>
    <property type="match status" value="1"/>
</dbReference>
<organism evidence="14 15">
    <name type="scientific">Globodera pallida</name>
    <name type="common">Potato cyst nematode worm</name>
    <name type="synonym">Heterodera pallida</name>
    <dbReference type="NCBI Taxonomy" id="36090"/>
    <lineage>
        <taxon>Eukaryota</taxon>
        <taxon>Metazoa</taxon>
        <taxon>Ecdysozoa</taxon>
        <taxon>Nematoda</taxon>
        <taxon>Chromadorea</taxon>
        <taxon>Rhabditida</taxon>
        <taxon>Tylenchina</taxon>
        <taxon>Tylenchomorpha</taxon>
        <taxon>Tylenchoidea</taxon>
        <taxon>Heteroderidae</taxon>
        <taxon>Heteroderinae</taxon>
        <taxon>Globodera</taxon>
    </lineage>
</organism>
<evidence type="ECO:0000256" key="11">
    <source>
        <dbReference type="ARBA" id="ARBA00030854"/>
    </source>
</evidence>
<reference evidence="15" key="3">
    <citation type="submission" date="2016-06" db="UniProtKB">
        <authorList>
            <consortium name="WormBaseParasite"/>
        </authorList>
    </citation>
    <scope>IDENTIFICATION</scope>
</reference>
<keyword evidence="10" id="KW-0342">GTP-binding</keyword>
<comment type="pathway">
    <text evidence="2">Cofactor biosynthesis; 7,8-dihydroneopterin triphosphate biosynthesis; 7,8-dihydroneopterin triphosphate from GTP: step 1/1.</text>
</comment>
<accession>A0A183CI59</accession>
<feature type="domain" description="GTP cyclohydrolase I" evidence="13">
    <location>
        <begin position="104"/>
        <end position="279"/>
    </location>
</feature>
<evidence type="ECO:0000256" key="10">
    <source>
        <dbReference type="ARBA" id="ARBA00023134"/>
    </source>
</evidence>
<sequence length="281" mass="31565">MENNSKYDWMLFAVCKACLAGQVTPLFHYKFSAQFLLRQKMSKGSSSTSCSSSSSSGFLEVMSAEENVPKLEKDVPKKSDRVARLPPSPTATPREHPQLDNMVKAYESIISHVGEDVQRPGLLKTPMRAAKAMLYFTKGYDENFDDVLNEAVFDEDTDEMVIVRDIEMFSLCEHHLVPFLGRVHIGYLPNKKVLGLSKLARIVEMFSRRLQVQERLTKQIASAILQAVHPAGVGVVIEASHMCMVMRGVQKINATTTTSCMLGVFRDDPKTREEFLTLIKK</sequence>
<evidence type="ECO:0000256" key="6">
    <source>
        <dbReference type="ARBA" id="ARBA00017272"/>
    </source>
</evidence>
<comment type="catalytic activity">
    <reaction evidence="1">
        <text>GTP + H2O = 7,8-dihydroneopterin 3'-triphosphate + formate + H(+)</text>
        <dbReference type="Rhea" id="RHEA:17473"/>
        <dbReference type="ChEBI" id="CHEBI:15377"/>
        <dbReference type="ChEBI" id="CHEBI:15378"/>
        <dbReference type="ChEBI" id="CHEBI:15740"/>
        <dbReference type="ChEBI" id="CHEBI:37565"/>
        <dbReference type="ChEBI" id="CHEBI:58462"/>
        <dbReference type="EC" id="3.5.4.16"/>
    </reaction>
</comment>
<evidence type="ECO:0000256" key="3">
    <source>
        <dbReference type="ARBA" id="ARBA00008085"/>
    </source>
</evidence>
<dbReference type="Gene3D" id="3.30.1130.10">
    <property type="match status" value="1"/>
</dbReference>
<dbReference type="GO" id="GO:0003934">
    <property type="term" value="F:GTP cyclohydrolase I activity"/>
    <property type="evidence" value="ECO:0007669"/>
    <property type="project" value="UniProtKB-EC"/>
</dbReference>
<feature type="compositionally biased region" description="Basic and acidic residues" evidence="12">
    <location>
        <begin position="70"/>
        <end position="83"/>
    </location>
</feature>
<keyword evidence="8" id="KW-0378">Hydrolase</keyword>
<dbReference type="PANTHER" id="PTHR11109">
    <property type="entry name" value="GTP CYCLOHYDROLASE I"/>
    <property type="match status" value="1"/>
</dbReference>
<evidence type="ECO:0000313" key="14">
    <source>
        <dbReference type="Proteomes" id="UP000050741"/>
    </source>
</evidence>
<dbReference type="CDD" id="cd00642">
    <property type="entry name" value="GTP_cyclohydro1"/>
    <property type="match status" value="1"/>
</dbReference>
<dbReference type="Gene3D" id="1.10.286.10">
    <property type="match status" value="1"/>
</dbReference>
<comment type="similarity">
    <text evidence="3">Belongs to the GTP cyclohydrolase I family.</text>
</comment>